<dbReference type="GO" id="GO:0042834">
    <property type="term" value="F:peptidoglycan binding"/>
    <property type="evidence" value="ECO:0007669"/>
    <property type="project" value="InterPro"/>
</dbReference>
<reference evidence="2 3" key="1">
    <citation type="journal article" date="2006" name="Environ. Microbiol.">
        <title>Whole genome analysis of the marine Bacteroidetes'Gramella forsetii' reveals adaptations to degradation of polymeric organic matter.</title>
        <authorList>
            <person name="Bauer M."/>
            <person name="Kube M."/>
            <person name="Teeling H."/>
            <person name="Richter M."/>
            <person name="Lombardot T."/>
            <person name="Allers E."/>
            <person name="Wuerdemann C.A."/>
            <person name="Quast C."/>
            <person name="Kuhl H."/>
            <person name="Knaust F."/>
            <person name="Woebken D."/>
            <person name="Bischof K."/>
            <person name="Mussmann M."/>
            <person name="Choudhuri J.V."/>
            <person name="Meyer F."/>
            <person name="Reinhardt R."/>
            <person name="Amann R.I."/>
            <person name="Gloeckner F.O."/>
        </authorList>
    </citation>
    <scope>NUCLEOTIDE SEQUENCE [LARGE SCALE GENOMIC DNA]</scope>
    <source>
        <strain evidence="2 3">KT0803</strain>
    </source>
</reference>
<dbReference type="eggNOG" id="COG3087">
    <property type="taxonomic scope" value="Bacteria"/>
</dbReference>
<evidence type="ECO:0000259" key="1">
    <source>
        <dbReference type="PROSITE" id="PS51724"/>
    </source>
</evidence>
<feature type="domain" description="SPOR" evidence="1">
    <location>
        <begin position="234"/>
        <end position="311"/>
    </location>
</feature>
<sequence>MQPMNISSYIQDLLYRYECVVLPGFGAFLSQKQSAYIDDQSNEFFPPNKVISFNRQLIKNDGLLANYIADAESVKYGTANNMIQEFVYDLENSLQNEAKAELANIGKLYLDSEDRLQFEPFTEINFLTQSFGLDSYKTIPVQREVYKKQVEEIEEKAPLLFTPERRKSSLLKYAAIGLIALGVSSFAGLNIYSSQVSKHNIAEQQEAESQLQEQIQQATFIIDNPLPAVTFEVEKQSGNYHIIAGAFRVEENAQKKVDELREDGHKARLIGANKYGLHQVVYSSHQGRREAINKLYEVKRTNEAAWLLVQEL</sequence>
<name>A0M6F1_CHRFK</name>
<proteinExistence type="predicted"/>
<dbReference type="Gene3D" id="3.30.70.1070">
    <property type="entry name" value="Sporulation related repeat"/>
    <property type="match status" value="1"/>
</dbReference>
<dbReference type="PROSITE" id="PS51724">
    <property type="entry name" value="SPOR"/>
    <property type="match status" value="1"/>
</dbReference>
<protein>
    <recommendedName>
        <fullName evidence="1">SPOR domain-containing protein</fullName>
    </recommendedName>
</protein>
<dbReference type="KEGG" id="gfo:GFO_3253"/>
<organism evidence="2 3">
    <name type="scientific">Christiangramia forsetii (strain DSM 17595 / CGMCC 1.15422 / KT0803)</name>
    <name type="common">Gramella forsetii</name>
    <dbReference type="NCBI Taxonomy" id="411154"/>
    <lineage>
        <taxon>Bacteria</taxon>
        <taxon>Pseudomonadati</taxon>
        <taxon>Bacteroidota</taxon>
        <taxon>Flavobacteriia</taxon>
        <taxon>Flavobacteriales</taxon>
        <taxon>Flavobacteriaceae</taxon>
        <taxon>Christiangramia</taxon>
    </lineage>
</organism>
<dbReference type="InterPro" id="IPR007730">
    <property type="entry name" value="SPOR-like_dom"/>
</dbReference>
<dbReference type="HOGENOM" id="CLU_061747_0_0_10"/>
<dbReference type="InterPro" id="IPR036680">
    <property type="entry name" value="SPOR-like_sf"/>
</dbReference>
<dbReference type="Pfam" id="PF05036">
    <property type="entry name" value="SPOR"/>
    <property type="match status" value="1"/>
</dbReference>
<evidence type="ECO:0000313" key="2">
    <source>
        <dbReference type="EMBL" id="CAL68196.1"/>
    </source>
</evidence>
<dbReference type="Pfam" id="PF18174">
    <property type="entry name" value="HU-CCDC81_bac_1"/>
    <property type="match status" value="1"/>
</dbReference>
<dbReference type="InterPro" id="IPR041268">
    <property type="entry name" value="HU-CCDC81_bac_2"/>
</dbReference>
<accession>A0M6F1</accession>
<dbReference type="AlphaFoldDB" id="A0M6F1"/>
<dbReference type="Proteomes" id="UP000000755">
    <property type="component" value="Chromosome"/>
</dbReference>
<gene>
    <name evidence="2" type="ordered locus">GFO_3253</name>
</gene>
<dbReference type="EMBL" id="CU207366">
    <property type="protein sequence ID" value="CAL68196.1"/>
    <property type="molecule type" value="Genomic_DNA"/>
</dbReference>
<dbReference type="InterPro" id="IPR040495">
    <property type="entry name" value="HU-CCDC81_bac_1"/>
</dbReference>
<dbReference type="Pfam" id="PF18175">
    <property type="entry name" value="HU-CCDC81_bac_2"/>
    <property type="match status" value="1"/>
</dbReference>
<dbReference type="STRING" id="411154.GFO_3253"/>
<dbReference type="SUPFAM" id="SSF110997">
    <property type="entry name" value="Sporulation related repeat"/>
    <property type="match status" value="1"/>
</dbReference>
<evidence type="ECO:0000313" key="3">
    <source>
        <dbReference type="Proteomes" id="UP000000755"/>
    </source>
</evidence>